<dbReference type="InterPro" id="IPR036396">
    <property type="entry name" value="Cyt_P450_sf"/>
</dbReference>
<dbReference type="Gene3D" id="1.10.630.10">
    <property type="entry name" value="Cytochrome P450"/>
    <property type="match status" value="1"/>
</dbReference>
<dbReference type="AlphaFoldDB" id="A0A5N6PWL4"/>
<gene>
    <name evidence="1" type="ORF">E3N88_04446</name>
</gene>
<sequence>MREAKRCSSRWRPRWWFRWSSFLPEFEATYDELFNDLESELAQKGKAFFNDADEQAALRFLGRAYLSNNPEETMIGKDGPKLISTWVLFNLGPLLRLGLLWFDVFAGRRREEKGWIELTNLPITFFMLRQSCFHIPASGVRPLLPPRCRPIPPIISYLPKIGCEFQHFHSM</sequence>
<dbReference type="Proteomes" id="UP000326396">
    <property type="component" value="Linkage Group LG10"/>
</dbReference>
<dbReference type="GO" id="GO:0005506">
    <property type="term" value="F:iron ion binding"/>
    <property type="evidence" value="ECO:0007669"/>
    <property type="project" value="InterPro"/>
</dbReference>
<protein>
    <submittedName>
        <fullName evidence="1">Uncharacterized protein</fullName>
    </submittedName>
</protein>
<name>A0A5N6PWL4_9ASTR</name>
<reference evidence="1 2" key="1">
    <citation type="submission" date="2019-05" db="EMBL/GenBank/DDBJ databases">
        <title>Mikania micrantha, genome provides insights into the molecular mechanism of rapid growth.</title>
        <authorList>
            <person name="Liu B."/>
        </authorList>
    </citation>
    <scope>NUCLEOTIDE SEQUENCE [LARGE SCALE GENOMIC DNA]</scope>
    <source>
        <strain evidence="1">NLD-2019</strain>
        <tissue evidence="1">Leaf</tissue>
    </source>
</reference>
<keyword evidence="2" id="KW-1185">Reference proteome</keyword>
<accession>A0A5N6PWL4</accession>
<dbReference type="EMBL" id="SZYD01000002">
    <property type="protein sequence ID" value="KAD7117178.1"/>
    <property type="molecule type" value="Genomic_DNA"/>
</dbReference>
<evidence type="ECO:0000313" key="1">
    <source>
        <dbReference type="EMBL" id="KAD7117178.1"/>
    </source>
</evidence>
<dbReference type="GO" id="GO:0004497">
    <property type="term" value="F:monooxygenase activity"/>
    <property type="evidence" value="ECO:0007669"/>
    <property type="project" value="InterPro"/>
</dbReference>
<evidence type="ECO:0000313" key="2">
    <source>
        <dbReference type="Proteomes" id="UP000326396"/>
    </source>
</evidence>
<dbReference type="GO" id="GO:0016705">
    <property type="term" value="F:oxidoreductase activity, acting on paired donors, with incorporation or reduction of molecular oxygen"/>
    <property type="evidence" value="ECO:0007669"/>
    <property type="project" value="InterPro"/>
</dbReference>
<proteinExistence type="predicted"/>
<dbReference type="GO" id="GO:0020037">
    <property type="term" value="F:heme binding"/>
    <property type="evidence" value="ECO:0007669"/>
    <property type="project" value="InterPro"/>
</dbReference>
<comment type="caution">
    <text evidence="1">The sequence shown here is derived from an EMBL/GenBank/DDBJ whole genome shotgun (WGS) entry which is preliminary data.</text>
</comment>
<organism evidence="1 2">
    <name type="scientific">Mikania micrantha</name>
    <name type="common">bitter vine</name>
    <dbReference type="NCBI Taxonomy" id="192012"/>
    <lineage>
        <taxon>Eukaryota</taxon>
        <taxon>Viridiplantae</taxon>
        <taxon>Streptophyta</taxon>
        <taxon>Embryophyta</taxon>
        <taxon>Tracheophyta</taxon>
        <taxon>Spermatophyta</taxon>
        <taxon>Magnoliopsida</taxon>
        <taxon>eudicotyledons</taxon>
        <taxon>Gunneridae</taxon>
        <taxon>Pentapetalae</taxon>
        <taxon>asterids</taxon>
        <taxon>campanulids</taxon>
        <taxon>Asterales</taxon>
        <taxon>Asteraceae</taxon>
        <taxon>Asteroideae</taxon>
        <taxon>Heliantheae alliance</taxon>
        <taxon>Eupatorieae</taxon>
        <taxon>Mikania</taxon>
    </lineage>
</organism>